<keyword evidence="2 4" id="KW-0479">Metal-binding</keyword>
<evidence type="ECO:0000256" key="1">
    <source>
        <dbReference type="ARBA" id="ARBA00022617"/>
    </source>
</evidence>
<feature type="region of interest" description="Disordered" evidence="5">
    <location>
        <begin position="176"/>
        <end position="204"/>
    </location>
</feature>
<evidence type="ECO:0000313" key="8">
    <source>
        <dbReference type="Proteomes" id="UP001243846"/>
    </source>
</evidence>
<keyword evidence="1 4" id="KW-0349">Heme</keyword>
<evidence type="ECO:0000259" key="6">
    <source>
        <dbReference type="PROSITE" id="PS51007"/>
    </source>
</evidence>
<name>A0ABT8DE90_9RHOB</name>
<evidence type="ECO:0000256" key="5">
    <source>
        <dbReference type="SAM" id="MobiDB-lite"/>
    </source>
</evidence>
<dbReference type="EMBL" id="JAUFRC010000001">
    <property type="protein sequence ID" value="MDN3713544.1"/>
    <property type="molecule type" value="Genomic_DNA"/>
</dbReference>
<feature type="domain" description="Cytochrome c" evidence="6">
    <location>
        <begin position="12"/>
        <end position="115"/>
    </location>
</feature>
<sequence>MQPADRPAFDAATIEKGRILASAGYCAECHTAAGGKAYAGNFPIASPFGTIYGSNLTPDPETGIGLWSPEAFRRAMHEGVDREGARLFPAIPFDHFTKMTDADVDAVYAYIMSEVEPVRQATLEPTIPFPLNLRFLQAGWGSFSSITAAIRMIRRNRRNGTAAPIWSKGSPIAAPAIRRATRSGPKSAPSNMAARWSTAGPRPR</sequence>
<evidence type="ECO:0000313" key="7">
    <source>
        <dbReference type="EMBL" id="MDN3713544.1"/>
    </source>
</evidence>
<proteinExistence type="predicted"/>
<dbReference type="InterPro" id="IPR036909">
    <property type="entry name" value="Cyt_c-like_dom_sf"/>
</dbReference>
<accession>A0ABT8DE90</accession>
<organism evidence="7 8">
    <name type="scientific">Paracoccus cavernae</name>
    <dbReference type="NCBI Taxonomy" id="1571207"/>
    <lineage>
        <taxon>Bacteria</taxon>
        <taxon>Pseudomonadati</taxon>
        <taxon>Pseudomonadota</taxon>
        <taxon>Alphaproteobacteria</taxon>
        <taxon>Rhodobacterales</taxon>
        <taxon>Paracoccaceae</taxon>
        <taxon>Paracoccus</taxon>
    </lineage>
</organism>
<dbReference type="PROSITE" id="PS51007">
    <property type="entry name" value="CYTC"/>
    <property type="match status" value="1"/>
</dbReference>
<gene>
    <name evidence="7" type="ORF">QWZ10_20655</name>
</gene>
<dbReference type="PANTHER" id="PTHR35008">
    <property type="entry name" value="BLL4482 PROTEIN-RELATED"/>
    <property type="match status" value="1"/>
</dbReference>
<reference evidence="8" key="1">
    <citation type="journal article" date="2019" name="Int. J. Syst. Evol. Microbiol.">
        <title>The Global Catalogue of Microorganisms (GCM) 10K type strain sequencing project: providing services to taxonomists for standard genome sequencing and annotation.</title>
        <authorList>
            <consortium name="The Broad Institute Genomics Platform"/>
            <consortium name="The Broad Institute Genome Sequencing Center for Infectious Disease"/>
            <person name="Wu L."/>
            <person name="Ma J."/>
        </authorList>
    </citation>
    <scope>NUCLEOTIDE SEQUENCE [LARGE SCALE GENOMIC DNA]</scope>
    <source>
        <strain evidence="8">CECT 8482</strain>
    </source>
</reference>
<dbReference type="InterPro" id="IPR051459">
    <property type="entry name" value="Cytochrome_c-type_DH"/>
</dbReference>
<keyword evidence="8" id="KW-1185">Reference proteome</keyword>
<evidence type="ECO:0000256" key="4">
    <source>
        <dbReference type="PROSITE-ProRule" id="PRU00433"/>
    </source>
</evidence>
<dbReference type="Pfam" id="PF00034">
    <property type="entry name" value="Cytochrom_C"/>
    <property type="match status" value="1"/>
</dbReference>
<comment type="caution">
    <text evidence="7">The sequence shown here is derived from an EMBL/GenBank/DDBJ whole genome shotgun (WGS) entry which is preliminary data.</text>
</comment>
<protein>
    <submittedName>
        <fullName evidence="7">Cytochrome c</fullName>
    </submittedName>
</protein>
<dbReference type="PANTHER" id="PTHR35008:SF4">
    <property type="entry name" value="BLL4482 PROTEIN"/>
    <property type="match status" value="1"/>
</dbReference>
<evidence type="ECO:0000256" key="3">
    <source>
        <dbReference type="ARBA" id="ARBA00023004"/>
    </source>
</evidence>
<dbReference type="InterPro" id="IPR009056">
    <property type="entry name" value="Cyt_c-like_dom"/>
</dbReference>
<keyword evidence="3 4" id="KW-0408">Iron</keyword>
<evidence type="ECO:0000256" key="2">
    <source>
        <dbReference type="ARBA" id="ARBA00022723"/>
    </source>
</evidence>
<dbReference type="SUPFAM" id="SSF46626">
    <property type="entry name" value="Cytochrome c"/>
    <property type="match status" value="1"/>
</dbReference>
<dbReference type="Proteomes" id="UP001243846">
    <property type="component" value="Unassembled WGS sequence"/>
</dbReference>
<dbReference type="Gene3D" id="1.10.760.10">
    <property type="entry name" value="Cytochrome c-like domain"/>
    <property type="match status" value="1"/>
</dbReference>